<feature type="domain" description="DUF6534" evidence="3">
    <location>
        <begin position="164"/>
        <end position="248"/>
    </location>
</feature>
<dbReference type="PANTHER" id="PTHR40465:SF1">
    <property type="entry name" value="DUF6534 DOMAIN-CONTAINING PROTEIN"/>
    <property type="match status" value="1"/>
</dbReference>
<keyword evidence="2" id="KW-0812">Transmembrane</keyword>
<name>A0A5C3MP34_9AGAM</name>
<feature type="compositionally biased region" description="Basic and acidic residues" evidence="1">
    <location>
        <begin position="294"/>
        <end position="311"/>
    </location>
</feature>
<evidence type="ECO:0000313" key="4">
    <source>
        <dbReference type="EMBL" id="TFK46126.1"/>
    </source>
</evidence>
<dbReference type="AlphaFoldDB" id="A0A5C3MP34"/>
<organism evidence="4 5">
    <name type="scientific">Heliocybe sulcata</name>
    <dbReference type="NCBI Taxonomy" id="5364"/>
    <lineage>
        <taxon>Eukaryota</taxon>
        <taxon>Fungi</taxon>
        <taxon>Dikarya</taxon>
        <taxon>Basidiomycota</taxon>
        <taxon>Agaricomycotina</taxon>
        <taxon>Agaricomycetes</taxon>
        <taxon>Gloeophyllales</taxon>
        <taxon>Gloeophyllaceae</taxon>
        <taxon>Heliocybe</taxon>
    </lineage>
</organism>
<gene>
    <name evidence="4" type="ORF">OE88DRAFT_1739752</name>
</gene>
<proteinExistence type="predicted"/>
<evidence type="ECO:0000259" key="3">
    <source>
        <dbReference type="Pfam" id="PF20152"/>
    </source>
</evidence>
<sequence>MAPMDLVTGPTLVGTMFNVFLFGCVVVQCYTYFERYKNDRPFIRVMVCMLLFVETLATGFGVATTYGATITTFGDAAAASMADWRSAVGPVFMAIISSTVQTFFAWRVYTITNSKVFFGGILFLIIVSAAAAGITGIGGTIILAQKSWDAWELEAPIVVWLVTAVIVDSLITGTLCLYLRGSRTGFSQTDHLITRLIKLTVQTGMVTTVWTIIDLSLYLAMSQPVHLIFNLPLPKLYTNSLLSTLNARVGIAGSSSRSGQAITFTGSEWKDNARDGQSAASGIHVTTVATVHHDEFELRPQTKKDTPRTIDDSTSGNDDLEIEASPKKHGEYSLTWN</sequence>
<feature type="transmembrane region" description="Helical" evidence="2">
    <location>
        <begin position="12"/>
        <end position="33"/>
    </location>
</feature>
<dbReference type="PANTHER" id="PTHR40465">
    <property type="entry name" value="CHROMOSOME 1, WHOLE GENOME SHOTGUN SEQUENCE"/>
    <property type="match status" value="1"/>
</dbReference>
<dbReference type="STRING" id="5364.A0A5C3MP34"/>
<accession>A0A5C3MP34</accession>
<feature type="transmembrane region" description="Helical" evidence="2">
    <location>
        <begin position="121"/>
        <end position="145"/>
    </location>
</feature>
<reference evidence="4 5" key="1">
    <citation type="journal article" date="2019" name="Nat. Ecol. Evol.">
        <title>Megaphylogeny resolves global patterns of mushroom evolution.</title>
        <authorList>
            <person name="Varga T."/>
            <person name="Krizsan K."/>
            <person name="Foldi C."/>
            <person name="Dima B."/>
            <person name="Sanchez-Garcia M."/>
            <person name="Sanchez-Ramirez S."/>
            <person name="Szollosi G.J."/>
            <person name="Szarkandi J.G."/>
            <person name="Papp V."/>
            <person name="Albert L."/>
            <person name="Andreopoulos W."/>
            <person name="Angelini C."/>
            <person name="Antonin V."/>
            <person name="Barry K.W."/>
            <person name="Bougher N.L."/>
            <person name="Buchanan P."/>
            <person name="Buyck B."/>
            <person name="Bense V."/>
            <person name="Catcheside P."/>
            <person name="Chovatia M."/>
            <person name="Cooper J."/>
            <person name="Damon W."/>
            <person name="Desjardin D."/>
            <person name="Finy P."/>
            <person name="Geml J."/>
            <person name="Haridas S."/>
            <person name="Hughes K."/>
            <person name="Justo A."/>
            <person name="Karasinski D."/>
            <person name="Kautmanova I."/>
            <person name="Kiss B."/>
            <person name="Kocsube S."/>
            <person name="Kotiranta H."/>
            <person name="LaButti K.M."/>
            <person name="Lechner B.E."/>
            <person name="Liimatainen K."/>
            <person name="Lipzen A."/>
            <person name="Lukacs Z."/>
            <person name="Mihaltcheva S."/>
            <person name="Morgado L.N."/>
            <person name="Niskanen T."/>
            <person name="Noordeloos M.E."/>
            <person name="Ohm R.A."/>
            <person name="Ortiz-Santana B."/>
            <person name="Ovrebo C."/>
            <person name="Racz N."/>
            <person name="Riley R."/>
            <person name="Savchenko A."/>
            <person name="Shiryaev A."/>
            <person name="Soop K."/>
            <person name="Spirin V."/>
            <person name="Szebenyi C."/>
            <person name="Tomsovsky M."/>
            <person name="Tulloss R.E."/>
            <person name="Uehling J."/>
            <person name="Grigoriev I.V."/>
            <person name="Vagvolgyi C."/>
            <person name="Papp T."/>
            <person name="Martin F.M."/>
            <person name="Miettinen O."/>
            <person name="Hibbett D.S."/>
            <person name="Nagy L.G."/>
        </authorList>
    </citation>
    <scope>NUCLEOTIDE SEQUENCE [LARGE SCALE GENOMIC DNA]</scope>
    <source>
        <strain evidence="4 5">OMC1185</strain>
    </source>
</reference>
<dbReference type="InterPro" id="IPR045339">
    <property type="entry name" value="DUF6534"/>
</dbReference>
<dbReference type="OrthoDB" id="3223377at2759"/>
<protein>
    <recommendedName>
        <fullName evidence="3">DUF6534 domain-containing protein</fullName>
    </recommendedName>
</protein>
<evidence type="ECO:0000256" key="2">
    <source>
        <dbReference type="SAM" id="Phobius"/>
    </source>
</evidence>
<dbReference type="Proteomes" id="UP000305948">
    <property type="component" value="Unassembled WGS sequence"/>
</dbReference>
<feature type="transmembrane region" description="Helical" evidence="2">
    <location>
        <begin position="199"/>
        <end position="221"/>
    </location>
</feature>
<feature type="transmembrane region" description="Helical" evidence="2">
    <location>
        <begin position="157"/>
        <end position="179"/>
    </location>
</feature>
<dbReference type="Pfam" id="PF20152">
    <property type="entry name" value="DUF6534"/>
    <property type="match status" value="1"/>
</dbReference>
<feature type="transmembrane region" description="Helical" evidence="2">
    <location>
        <begin position="45"/>
        <end position="67"/>
    </location>
</feature>
<keyword evidence="2" id="KW-0472">Membrane</keyword>
<keyword evidence="5" id="KW-1185">Reference proteome</keyword>
<dbReference type="EMBL" id="ML213533">
    <property type="protein sequence ID" value="TFK46126.1"/>
    <property type="molecule type" value="Genomic_DNA"/>
</dbReference>
<feature type="region of interest" description="Disordered" evidence="1">
    <location>
        <begin position="294"/>
        <end position="337"/>
    </location>
</feature>
<evidence type="ECO:0000256" key="1">
    <source>
        <dbReference type="SAM" id="MobiDB-lite"/>
    </source>
</evidence>
<feature type="transmembrane region" description="Helical" evidence="2">
    <location>
        <begin position="87"/>
        <end position="109"/>
    </location>
</feature>
<evidence type="ECO:0000313" key="5">
    <source>
        <dbReference type="Proteomes" id="UP000305948"/>
    </source>
</evidence>
<keyword evidence="2" id="KW-1133">Transmembrane helix</keyword>